<dbReference type="PROSITE" id="PS50084">
    <property type="entry name" value="KH_TYPE_1"/>
    <property type="match status" value="1"/>
</dbReference>
<evidence type="ECO:0000256" key="2">
    <source>
        <dbReference type="ARBA" id="ARBA00022737"/>
    </source>
</evidence>
<dbReference type="PROSITE" id="PS50105">
    <property type="entry name" value="SAM_DOMAIN"/>
    <property type="match status" value="1"/>
</dbReference>
<dbReference type="GO" id="GO:0003723">
    <property type="term" value="F:RNA binding"/>
    <property type="evidence" value="ECO:0007669"/>
    <property type="project" value="UniProtKB-UniRule"/>
</dbReference>
<proteinExistence type="inferred from homology"/>
<feature type="region of interest" description="Disordered" evidence="4">
    <location>
        <begin position="317"/>
        <end position="357"/>
    </location>
</feature>
<dbReference type="InterPro" id="IPR001660">
    <property type="entry name" value="SAM"/>
</dbReference>
<evidence type="ECO:0000256" key="3">
    <source>
        <dbReference type="PROSITE-ProRule" id="PRU00117"/>
    </source>
</evidence>
<evidence type="ECO:0000313" key="6">
    <source>
        <dbReference type="EMBL" id="CBJ48443.1"/>
    </source>
</evidence>
<dbReference type="PANTHER" id="PTHR10627">
    <property type="entry name" value="SCP160"/>
    <property type="match status" value="1"/>
</dbReference>
<feature type="domain" description="SAM" evidence="5">
    <location>
        <begin position="576"/>
        <end position="611"/>
    </location>
</feature>
<dbReference type="CDD" id="cd00105">
    <property type="entry name" value="KH-I"/>
    <property type="match status" value="1"/>
</dbReference>
<protein>
    <recommendedName>
        <fullName evidence="5">SAM domain-containing protein</fullName>
    </recommendedName>
</protein>
<evidence type="ECO:0000256" key="4">
    <source>
        <dbReference type="SAM" id="MobiDB-lite"/>
    </source>
</evidence>
<feature type="compositionally biased region" description="Low complexity" evidence="4">
    <location>
        <begin position="422"/>
        <end position="440"/>
    </location>
</feature>
<dbReference type="Pfam" id="PF00013">
    <property type="entry name" value="KH_1"/>
    <property type="match status" value="1"/>
</dbReference>
<sequence>MVRDDGFAAAPQMQQHHGSMSASRHHQPQQQPLGSSSAGREVLGEGSFMGRGYSIKRCQGFVRCDMDIDAEVVGWVIGKNGSTIKDMKHKTGCNMWVDQRALKLTITGPDLPSVEHAAKSVDAYVAAAPIKAGAVEAAVTKTIECPPQLLDDLGDRTTIARIVKETHAQVVVNKKIGRIIVRGDHRSVDLAYESVRAMIHNAVHGSYGLGLRVSTPDSHGSFGVGGGAGGGGGGGAGYFPDGAMSSSGRGGGGGDMRSPLVSGAVAGAAAGMHHLMLPSTAGGAGGSSHADPDLHHLAAPDYRHARDTAEFHHLATWQQEQQQLELKSEHSHQPLQRHHHHHHHHHGRGVGSDTDDSEIETVSLGSIGARTPVSSTAGSPRVVGSYNTSPALSGTASTPVGDWSLFSGGFGIGMAALQEGESSTSRSSTPTTARTTPRVHFPEGLRALVGGAGRASAASAGDLAVLKGSGLLSPASAADGNSGGGGSNGGGGGKPAGSLAPPPSPALTAGGEASRRMAGLPVPEAQVLSALEGQTSDGEEEEEEEQEGSAGAGAAAAAGGGGEDISDKVARLGKVLQTMGLGKYCPKFAENEVDLEALGLMSESDLADIGIPKGPRLKILNAVGARAAAATNHAPAV</sequence>
<dbReference type="Pfam" id="PF00536">
    <property type="entry name" value="SAM_1"/>
    <property type="match status" value="1"/>
</dbReference>
<feature type="compositionally biased region" description="Polar residues" evidence="4">
    <location>
        <begin position="12"/>
        <end position="38"/>
    </location>
</feature>
<keyword evidence="3" id="KW-0694">RNA-binding</keyword>
<feature type="region of interest" description="Disordered" evidence="4">
    <location>
        <begin position="419"/>
        <end position="440"/>
    </location>
</feature>
<feature type="region of interest" description="Disordered" evidence="4">
    <location>
        <begin position="477"/>
        <end position="515"/>
    </location>
</feature>
<dbReference type="EMBL" id="FN648375">
    <property type="protein sequence ID" value="CBJ48443.1"/>
    <property type="molecule type" value="Genomic_DNA"/>
</dbReference>
<gene>
    <name evidence="6" type="ORF">Esi_0002_0262</name>
</gene>
<dbReference type="AlphaFoldDB" id="D7FQB1"/>
<evidence type="ECO:0000313" key="7">
    <source>
        <dbReference type="Proteomes" id="UP000002630"/>
    </source>
</evidence>
<comment type="similarity">
    <text evidence="1">Belongs to the BicC family.</text>
</comment>
<dbReference type="InterPro" id="IPR004088">
    <property type="entry name" value="KH_dom_type_1"/>
</dbReference>
<organism evidence="6 7">
    <name type="scientific">Ectocarpus siliculosus</name>
    <name type="common">Brown alga</name>
    <name type="synonym">Conferva siliculosa</name>
    <dbReference type="NCBI Taxonomy" id="2880"/>
    <lineage>
        <taxon>Eukaryota</taxon>
        <taxon>Sar</taxon>
        <taxon>Stramenopiles</taxon>
        <taxon>Ochrophyta</taxon>
        <taxon>PX clade</taxon>
        <taxon>Phaeophyceae</taxon>
        <taxon>Ectocarpales</taxon>
        <taxon>Ectocarpaceae</taxon>
        <taxon>Ectocarpus</taxon>
    </lineage>
</organism>
<accession>D7FQB1</accession>
<dbReference type="Gene3D" id="1.10.150.50">
    <property type="entry name" value="Transcription Factor, Ets-1"/>
    <property type="match status" value="1"/>
</dbReference>
<feature type="compositionally biased region" description="Low complexity" evidence="4">
    <location>
        <begin position="548"/>
        <end position="557"/>
    </location>
</feature>
<keyword evidence="7" id="KW-1185">Reference proteome</keyword>
<dbReference type="OrthoDB" id="5204190at2759"/>
<feature type="region of interest" description="Disordered" evidence="4">
    <location>
        <begin position="1"/>
        <end position="41"/>
    </location>
</feature>
<dbReference type="Proteomes" id="UP000002630">
    <property type="component" value="Linkage Group LG02"/>
</dbReference>
<dbReference type="PANTHER" id="PTHR10627:SF69">
    <property type="entry name" value="PROTEIN BICAUDAL C"/>
    <property type="match status" value="1"/>
</dbReference>
<dbReference type="GO" id="GO:0005737">
    <property type="term" value="C:cytoplasm"/>
    <property type="evidence" value="ECO:0007669"/>
    <property type="project" value="TreeGrafter"/>
</dbReference>
<feature type="compositionally biased region" description="Basic residues" evidence="4">
    <location>
        <begin position="335"/>
        <end position="348"/>
    </location>
</feature>
<feature type="region of interest" description="Disordered" evidence="4">
    <location>
        <begin position="531"/>
        <end position="562"/>
    </location>
</feature>
<dbReference type="SMART" id="SM00454">
    <property type="entry name" value="SAM"/>
    <property type="match status" value="1"/>
</dbReference>
<name>D7FQB1_ECTSI</name>
<dbReference type="InterPro" id="IPR036612">
    <property type="entry name" value="KH_dom_type_1_sf"/>
</dbReference>
<feature type="compositionally biased region" description="Acidic residues" evidence="4">
    <location>
        <begin position="537"/>
        <end position="547"/>
    </location>
</feature>
<keyword evidence="2" id="KW-0677">Repeat</keyword>
<dbReference type="Gene3D" id="3.30.1370.10">
    <property type="entry name" value="K Homology domain, type 1"/>
    <property type="match status" value="1"/>
</dbReference>
<dbReference type="EMBL" id="FN649727">
    <property type="protein sequence ID" value="CBJ48443.1"/>
    <property type="molecule type" value="Genomic_DNA"/>
</dbReference>
<evidence type="ECO:0000256" key="1">
    <source>
        <dbReference type="ARBA" id="ARBA00007662"/>
    </source>
</evidence>
<dbReference type="SMART" id="SM00322">
    <property type="entry name" value="KH"/>
    <property type="match status" value="2"/>
</dbReference>
<feature type="compositionally biased region" description="Gly residues" evidence="4">
    <location>
        <begin position="481"/>
        <end position="495"/>
    </location>
</feature>
<dbReference type="InterPro" id="IPR013761">
    <property type="entry name" value="SAM/pointed_sf"/>
</dbReference>
<evidence type="ECO:0000259" key="5">
    <source>
        <dbReference type="PROSITE" id="PS50105"/>
    </source>
</evidence>
<dbReference type="InParanoid" id="D7FQB1"/>
<dbReference type="SUPFAM" id="SSF54791">
    <property type="entry name" value="Eukaryotic type KH-domain (KH-domain type I)"/>
    <property type="match status" value="1"/>
</dbReference>
<reference evidence="6 7" key="1">
    <citation type="journal article" date="2010" name="Nature">
        <title>The Ectocarpus genome and the independent evolution of multicellularity in brown algae.</title>
        <authorList>
            <person name="Cock J.M."/>
            <person name="Sterck L."/>
            <person name="Rouze P."/>
            <person name="Scornet D."/>
            <person name="Allen A.E."/>
            <person name="Amoutzias G."/>
            <person name="Anthouard V."/>
            <person name="Artiguenave F."/>
            <person name="Aury J.M."/>
            <person name="Badger J.H."/>
            <person name="Beszteri B."/>
            <person name="Billiau K."/>
            <person name="Bonnet E."/>
            <person name="Bothwell J.H."/>
            <person name="Bowler C."/>
            <person name="Boyen C."/>
            <person name="Brownlee C."/>
            <person name="Carrano C.J."/>
            <person name="Charrier B."/>
            <person name="Cho G.Y."/>
            <person name="Coelho S.M."/>
            <person name="Collen J."/>
            <person name="Corre E."/>
            <person name="Da Silva C."/>
            <person name="Delage L."/>
            <person name="Delaroque N."/>
            <person name="Dittami S.M."/>
            <person name="Doulbeau S."/>
            <person name="Elias M."/>
            <person name="Farnham G."/>
            <person name="Gachon C.M."/>
            <person name="Gschloessl B."/>
            <person name="Heesch S."/>
            <person name="Jabbari K."/>
            <person name="Jubin C."/>
            <person name="Kawai H."/>
            <person name="Kimura K."/>
            <person name="Kloareg B."/>
            <person name="Kupper F.C."/>
            <person name="Lang D."/>
            <person name="Le Bail A."/>
            <person name="Leblanc C."/>
            <person name="Lerouge P."/>
            <person name="Lohr M."/>
            <person name="Lopez P.J."/>
            <person name="Martens C."/>
            <person name="Maumus F."/>
            <person name="Michel G."/>
            <person name="Miranda-Saavedra D."/>
            <person name="Morales J."/>
            <person name="Moreau H."/>
            <person name="Motomura T."/>
            <person name="Nagasato C."/>
            <person name="Napoli C.A."/>
            <person name="Nelson D.R."/>
            <person name="Nyvall-Collen P."/>
            <person name="Peters A.F."/>
            <person name="Pommier C."/>
            <person name="Potin P."/>
            <person name="Poulain J."/>
            <person name="Quesneville H."/>
            <person name="Read B."/>
            <person name="Rensing S.A."/>
            <person name="Ritter A."/>
            <person name="Rousvoal S."/>
            <person name="Samanta M."/>
            <person name="Samson G."/>
            <person name="Schroeder D.C."/>
            <person name="Segurens B."/>
            <person name="Strittmatter M."/>
            <person name="Tonon T."/>
            <person name="Tregear J.W."/>
            <person name="Valentin K."/>
            <person name="von Dassow P."/>
            <person name="Yamagishi T."/>
            <person name="Van de Peer Y."/>
            <person name="Wincker P."/>
        </authorList>
    </citation>
    <scope>NUCLEOTIDE SEQUENCE [LARGE SCALE GENOMIC DNA]</scope>
    <source>
        <strain evidence="7">Ec32 / CCAP1310/4</strain>
    </source>
</reference>
<dbReference type="STRING" id="2880.D7FQB1"/>
<dbReference type="SUPFAM" id="SSF47769">
    <property type="entry name" value="SAM/Pointed domain"/>
    <property type="match status" value="1"/>
</dbReference>
<dbReference type="InterPro" id="IPR004087">
    <property type="entry name" value="KH_dom"/>
</dbReference>